<dbReference type="AlphaFoldDB" id="A0A6C0HCW3"/>
<accession>A0A6C0HCW3</accession>
<reference evidence="1" key="1">
    <citation type="journal article" date="2020" name="Nature">
        <title>Giant virus diversity and host interactions through global metagenomics.</title>
        <authorList>
            <person name="Schulz F."/>
            <person name="Roux S."/>
            <person name="Paez-Espino D."/>
            <person name="Jungbluth S."/>
            <person name="Walsh D.A."/>
            <person name="Denef V.J."/>
            <person name="McMahon K.D."/>
            <person name="Konstantinidis K.T."/>
            <person name="Eloe-Fadrosh E.A."/>
            <person name="Kyrpides N.C."/>
            <person name="Woyke T."/>
        </authorList>
    </citation>
    <scope>NUCLEOTIDE SEQUENCE</scope>
    <source>
        <strain evidence="1">GVMAG-M-3300023179-90</strain>
    </source>
</reference>
<evidence type="ECO:0000313" key="1">
    <source>
        <dbReference type="EMBL" id="QHT77843.1"/>
    </source>
</evidence>
<proteinExistence type="predicted"/>
<sequence>MDPLPIQFFLAFDANSVIEEMNLDLPTEEDKNKITLYSYKDILATNEYKILYENEFSCFEANLQKAQHKEASLLYHLYFSKEYKKYEYIGFGKHYTKITSKLLSIIKFITMHDFDFKTIYVNGFYPYDKETRVSGAHNIIHKGYSVHGNQIKIESGLTCYNRLFNTNYTLDDVLENKLIKTMTFMISKGKFEKLFYFISNYYYVRVRINIFEDTDIYNSYYFMEALIGMFLSLEVKEGAKYIVLSELENL</sequence>
<dbReference type="EMBL" id="MN739922">
    <property type="protein sequence ID" value="QHT77843.1"/>
    <property type="molecule type" value="Genomic_DNA"/>
</dbReference>
<protein>
    <submittedName>
        <fullName evidence="1">Uncharacterized protein</fullName>
    </submittedName>
</protein>
<organism evidence="1">
    <name type="scientific">viral metagenome</name>
    <dbReference type="NCBI Taxonomy" id="1070528"/>
    <lineage>
        <taxon>unclassified sequences</taxon>
        <taxon>metagenomes</taxon>
        <taxon>organismal metagenomes</taxon>
    </lineage>
</organism>
<name>A0A6C0HCW3_9ZZZZ</name>